<reference evidence="1 2" key="1">
    <citation type="submission" date="2016-12" db="EMBL/GenBank/DDBJ databases">
        <title>The genomes of Aspergillus section Nigri reveals drivers in fungal speciation.</title>
        <authorList>
            <consortium name="DOE Joint Genome Institute"/>
            <person name="Vesth T.C."/>
            <person name="Nybo J."/>
            <person name="Theobald S."/>
            <person name="Brandl J."/>
            <person name="Frisvad J.C."/>
            <person name="Nielsen K.F."/>
            <person name="Lyhne E.K."/>
            <person name="Kogle M.E."/>
            <person name="Kuo A."/>
            <person name="Riley R."/>
            <person name="Clum A."/>
            <person name="Nolan M."/>
            <person name="Lipzen A."/>
            <person name="Salamov A."/>
            <person name="Henrissat B."/>
            <person name="Wiebenga A."/>
            <person name="De Vries R.P."/>
            <person name="Grigoriev I.V."/>
            <person name="Mortensen U.H."/>
            <person name="Andersen M.R."/>
            <person name="Baker S.E."/>
        </authorList>
    </citation>
    <scope>NUCLEOTIDE SEQUENCE [LARGE SCALE GENOMIC DNA]</scope>
    <source>
        <strain evidence="1 2">IBT 23096</strain>
    </source>
</reference>
<accession>A0A2I2GDX3</accession>
<dbReference type="RefSeq" id="XP_024706387.1">
    <property type="nucleotide sequence ID" value="XM_024849100.1"/>
</dbReference>
<keyword evidence="2" id="KW-1185">Reference proteome</keyword>
<dbReference type="AlphaFoldDB" id="A0A2I2GDX3"/>
<dbReference type="EMBL" id="MSFO01000003">
    <property type="protein sequence ID" value="PLB51085.1"/>
    <property type="molecule type" value="Genomic_DNA"/>
</dbReference>
<dbReference type="VEuPathDB" id="FungiDB:P170DRAFT_436159"/>
<organism evidence="1 2">
    <name type="scientific">Aspergillus steynii IBT 23096</name>
    <dbReference type="NCBI Taxonomy" id="1392250"/>
    <lineage>
        <taxon>Eukaryota</taxon>
        <taxon>Fungi</taxon>
        <taxon>Dikarya</taxon>
        <taxon>Ascomycota</taxon>
        <taxon>Pezizomycotina</taxon>
        <taxon>Eurotiomycetes</taxon>
        <taxon>Eurotiomycetidae</taxon>
        <taxon>Eurotiales</taxon>
        <taxon>Aspergillaceae</taxon>
        <taxon>Aspergillus</taxon>
        <taxon>Aspergillus subgen. Circumdati</taxon>
    </lineage>
</organism>
<gene>
    <name evidence="1" type="ORF">P170DRAFT_436159</name>
</gene>
<dbReference type="GeneID" id="36556799"/>
<protein>
    <submittedName>
        <fullName evidence="1">Uncharacterized protein</fullName>
    </submittedName>
</protein>
<comment type="caution">
    <text evidence="1">The sequence shown here is derived from an EMBL/GenBank/DDBJ whole genome shotgun (WGS) entry which is preliminary data.</text>
</comment>
<name>A0A2I2GDX3_9EURO</name>
<proteinExistence type="predicted"/>
<evidence type="ECO:0000313" key="2">
    <source>
        <dbReference type="Proteomes" id="UP000234275"/>
    </source>
</evidence>
<evidence type="ECO:0000313" key="1">
    <source>
        <dbReference type="EMBL" id="PLB51085.1"/>
    </source>
</evidence>
<dbReference type="Proteomes" id="UP000234275">
    <property type="component" value="Unassembled WGS sequence"/>
</dbReference>
<sequence length="148" mass="16558">MGIMDDGGVEDMRPAASHRRWSHLPRLLVGLTSFLLFTRHPPSSLPVGTAFWTVRIPAPLFCFLFLLLSLPSSSASISSSIIHRRSPSPLPSPHPRPDSIYFLLAVTTPWSFYYSTKLHSPCGLTRCKSSTGYDKWFHPPGPFFSNRS</sequence>